<comment type="caution">
    <text evidence="7">The sequence shown here is derived from an EMBL/GenBank/DDBJ whole genome shotgun (WGS) entry which is preliminary data.</text>
</comment>
<dbReference type="SUPFAM" id="SSF55874">
    <property type="entry name" value="ATPase domain of HSP90 chaperone/DNA topoisomerase II/histidine kinase"/>
    <property type="match status" value="1"/>
</dbReference>
<feature type="transmembrane region" description="Helical" evidence="4">
    <location>
        <begin position="746"/>
        <end position="766"/>
    </location>
</feature>
<keyword evidence="5" id="KW-0732">Signal</keyword>
<dbReference type="AlphaFoldDB" id="A0A254N864"/>
<dbReference type="Gene3D" id="3.30.565.10">
    <property type="entry name" value="Histidine kinase-like ATPase, C-terminal domain"/>
    <property type="match status" value="1"/>
</dbReference>
<reference evidence="7 8" key="1">
    <citation type="journal article" date="2007" name="Int. J. Syst. Evol. Microbiol.">
        <title>Description of Pelomonas aquatica sp. nov. and Pelomonas puraquae sp. nov., isolated from industrial and haemodialysis water.</title>
        <authorList>
            <person name="Gomila M."/>
            <person name="Bowien B."/>
            <person name="Falsen E."/>
            <person name="Moore E.R."/>
            <person name="Lalucat J."/>
        </authorList>
    </citation>
    <scope>NUCLEOTIDE SEQUENCE [LARGE SCALE GENOMIC DNA]</scope>
    <source>
        <strain evidence="7 8">CCUG 52769</strain>
    </source>
</reference>
<dbReference type="SUPFAM" id="SSF63829">
    <property type="entry name" value="Calcium-dependent phosphotriesterase"/>
    <property type="match status" value="1"/>
</dbReference>
<evidence type="ECO:0000313" key="7">
    <source>
        <dbReference type="EMBL" id="OWR03744.1"/>
    </source>
</evidence>
<keyword evidence="4" id="KW-0472">Membrane</keyword>
<keyword evidence="4" id="KW-1133">Transmembrane helix</keyword>
<dbReference type="Pfam" id="PF07730">
    <property type="entry name" value="HisKA_3"/>
    <property type="match status" value="1"/>
</dbReference>
<dbReference type="OrthoDB" id="176203at2"/>
<dbReference type="InterPro" id="IPR011712">
    <property type="entry name" value="Sig_transdc_His_kin_sub3_dim/P"/>
</dbReference>
<dbReference type="InterPro" id="IPR011123">
    <property type="entry name" value="Y_Y_Y"/>
</dbReference>
<dbReference type="GO" id="GO:0016020">
    <property type="term" value="C:membrane"/>
    <property type="evidence" value="ECO:0007669"/>
    <property type="project" value="InterPro"/>
</dbReference>
<dbReference type="Gene3D" id="2.60.40.10">
    <property type="entry name" value="Immunoglobulins"/>
    <property type="match status" value="1"/>
</dbReference>
<dbReference type="InterPro" id="IPR036890">
    <property type="entry name" value="HATPase_C_sf"/>
</dbReference>
<dbReference type="PANTHER" id="PTHR24421:SF62">
    <property type="entry name" value="SENSORY TRANSDUCTION HISTIDINE KINASE"/>
    <property type="match status" value="1"/>
</dbReference>
<dbReference type="Gene3D" id="2.130.10.10">
    <property type="entry name" value="YVTN repeat-like/Quinoprotein amine dehydrogenase"/>
    <property type="match status" value="2"/>
</dbReference>
<accession>A0A254N864</accession>
<feature type="chain" id="PRO_5013213761" description="Histidine kinase/HSP90-like ATPase domain-containing protein" evidence="5">
    <location>
        <begin position="27"/>
        <end position="991"/>
    </location>
</feature>
<dbReference type="Pfam" id="PF07495">
    <property type="entry name" value="Y_Y_Y"/>
    <property type="match status" value="1"/>
</dbReference>
<dbReference type="InterPro" id="IPR050482">
    <property type="entry name" value="Sensor_HK_TwoCompSys"/>
</dbReference>
<feature type="signal peptide" evidence="5">
    <location>
        <begin position="1"/>
        <end position="26"/>
    </location>
</feature>
<evidence type="ECO:0000256" key="1">
    <source>
        <dbReference type="ARBA" id="ARBA00022679"/>
    </source>
</evidence>
<keyword evidence="1" id="KW-0808">Transferase</keyword>
<name>A0A254N864_9BURK</name>
<sequence length="991" mass="106756">MAFPLCARVLRCLVLLWVVAGSPARAAGLPPGLSEFKHEAWPLSRGAPSRINAITQTPDGFLWIGSVEGLFRFDGVSFEPVRMPGSQAQRLVVSSLHVARSGELWVGLARGRGVAVLRGGQLVDAGMPNPSREVNDIREDAEGGLWVARGGRSEQGLARWHRGQWQEFGIDSGLPAQPVWGLHMARDGTVWAVLSRTLALRRPGDSRFSTTGPAISALASLTEDDQGQLWVSDSQGTRALTATAGPLTSFPHPNPVGGTRLLFDARGDLWTTTRNGGVLRIRAPGRSLPAGLTGAARMAALDTTAGLTSDQTRALFQDREGNLWVGTELGLDQLRPAAVVVEPGLPANSPTSYRLAAARDGTVYVADAQALYAIPPGQPPQRLMRLGSPAEALCAAVDRGVWLFLADRVLKVDGPAPRAQAKPAGTTAYGCAQDADGRLWMPALAHGLHVMAQGRWDRWPERSPTLPANAVVDDRGRAVVLFRAAPPVGPLPFVALDARQSAAGAIEGLLPTDLGVLVSGHLGLTVAGAAAASPLAATRHPWAASLNGIAQTPDGETWAIGDAGVVRLRTADLARALQQPQAPLTARVFDFQDGLDSFVQKAPGAQMAVGGDGRIWFLTRRHVMRVEPGGLVPNRLPPPVQVRELQVGEDIFPAAAEVKLPAGTTTVRVAFTALSLTVPERVRFSHRLVGVSDAWSEPGAQRSALLSDLGPGTYRFELRASNNDGLWAEQPAQVTLVIPATFTQSLPFRVGAAVLLLALLYGFYLMRLRQYLARARERSQERLRERERIAREMHDTLLQSVQGLILRFQSVVDRVAHDPGTREALQQAVDRAESVLVDGRDRLQGLRRVDTGDMEDALRRVLAEQPFAPDTRLDVSSQGTRRGLRPTVFDEVLCIVSEALFNAARHAHATQVEVRLIYRRRWLEIVVQDDGVGMPAARADEAARRGHFGMVGMAERAQRIGAQLRIDGHSAAGTRVSLRLRSRIAYAPDAG</sequence>
<protein>
    <recommendedName>
        <fullName evidence="6">Histidine kinase/HSP90-like ATPase domain-containing protein</fullName>
    </recommendedName>
</protein>
<evidence type="ECO:0000256" key="5">
    <source>
        <dbReference type="SAM" id="SignalP"/>
    </source>
</evidence>
<dbReference type="InterPro" id="IPR015943">
    <property type="entry name" value="WD40/YVTN_repeat-like_dom_sf"/>
</dbReference>
<evidence type="ECO:0000256" key="2">
    <source>
        <dbReference type="ARBA" id="ARBA00022777"/>
    </source>
</evidence>
<dbReference type="EMBL" id="NISI01000005">
    <property type="protein sequence ID" value="OWR03744.1"/>
    <property type="molecule type" value="Genomic_DNA"/>
</dbReference>
<feature type="domain" description="Histidine kinase/HSP90-like ATPase" evidence="6">
    <location>
        <begin position="887"/>
        <end position="984"/>
    </location>
</feature>
<dbReference type="InterPro" id="IPR013783">
    <property type="entry name" value="Ig-like_fold"/>
</dbReference>
<keyword evidence="4" id="KW-0812">Transmembrane</keyword>
<dbReference type="Proteomes" id="UP000197446">
    <property type="component" value="Unassembled WGS sequence"/>
</dbReference>
<dbReference type="Gene3D" id="1.20.5.1930">
    <property type="match status" value="1"/>
</dbReference>
<dbReference type="Pfam" id="PF02518">
    <property type="entry name" value="HATPase_c"/>
    <property type="match status" value="1"/>
</dbReference>
<dbReference type="PANTHER" id="PTHR24421">
    <property type="entry name" value="NITRATE/NITRITE SENSOR PROTEIN NARX-RELATED"/>
    <property type="match status" value="1"/>
</dbReference>
<dbReference type="GO" id="GO:0046983">
    <property type="term" value="F:protein dimerization activity"/>
    <property type="evidence" value="ECO:0007669"/>
    <property type="project" value="InterPro"/>
</dbReference>
<keyword evidence="8" id="KW-1185">Reference proteome</keyword>
<dbReference type="Pfam" id="PF07494">
    <property type="entry name" value="Reg_prop"/>
    <property type="match status" value="1"/>
</dbReference>
<dbReference type="SMART" id="SM00387">
    <property type="entry name" value="HATPase_c"/>
    <property type="match status" value="1"/>
</dbReference>
<organism evidence="7 8">
    <name type="scientific">Roseateles puraquae</name>
    <dbReference type="NCBI Taxonomy" id="431059"/>
    <lineage>
        <taxon>Bacteria</taxon>
        <taxon>Pseudomonadati</taxon>
        <taxon>Pseudomonadota</taxon>
        <taxon>Betaproteobacteria</taxon>
        <taxon>Burkholderiales</taxon>
        <taxon>Sphaerotilaceae</taxon>
        <taxon>Roseateles</taxon>
    </lineage>
</organism>
<dbReference type="InterPro" id="IPR011110">
    <property type="entry name" value="Reg_prop"/>
</dbReference>
<keyword evidence="2" id="KW-0418">Kinase</keyword>
<evidence type="ECO:0000256" key="4">
    <source>
        <dbReference type="SAM" id="Phobius"/>
    </source>
</evidence>
<evidence type="ECO:0000259" key="6">
    <source>
        <dbReference type="SMART" id="SM00387"/>
    </source>
</evidence>
<keyword evidence="3" id="KW-0902">Two-component regulatory system</keyword>
<dbReference type="InterPro" id="IPR003594">
    <property type="entry name" value="HATPase_dom"/>
</dbReference>
<gene>
    <name evidence="7" type="ORF">CDO81_14790</name>
</gene>
<proteinExistence type="predicted"/>
<evidence type="ECO:0000313" key="8">
    <source>
        <dbReference type="Proteomes" id="UP000197446"/>
    </source>
</evidence>
<evidence type="ECO:0000256" key="3">
    <source>
        <dbReference type="ARBA" id="ARBA00023012"/>
    </source>
</evidence>
<dbReference type="GO" id="GO:0000155">
    <property type="term" value="F:phosphorelay sensor kinase activity"/>
    <property type="evidence" value="ECO:0007669"/>
    <property type="project" value="InterPro"/>
</dbReference>
<dbReference type="RefSeq" id="WP_088483983.1">
    <property type="nucleotide sequence ID" value="NZ_NISI01000005.1"/>
</dbReference>
<dbReference type="CDD" id="cd16917">
    <property type="entry name" value="HATPase_UhpB-NarQ-NarX-like"/>
    <property type="match status" value="1"/>
</dbReference>